<reference evidence="2 3" key="1">
    <citation type="submission" date="2021-01" db="EMBL/GenBank/DDBJ databases">
        <title>Belnapia mucosa sp. nov. and Belnapia arida sp. nov., isolated from the Tabernas Desert (Almeria, Spain).</title>
        <authorList>
            <person name="Molina-Menor E."/>
            <person name="Vidal-Verdu A."/>
            <person name="Calonge A."/>
            <person name="Satari L."/>
            <person name="Pereto Magraner J."/>
            <person name="Porcar Miralles M."/>
        </authorList>
    </citation>
    <scope>NUCLEOTIDE SEQUENCE [LARGE SCALE GENOMIC DNA]</scope>
    <source>
        <strain evidence="2 3">T6</strain>
    </source>
</reference>
<gene>
    <name evidence="2" type="ORF">JMJ55_26030</name>
</gene>
<dbReference type="EMBL" id="JAEUXJ010000019">
    <property type="protein sequence ID" value="MBL6458795.1"/>
    <property type="molecule type" value="Genomic_DNA"/>
</dbReference>
<keyword evidence="3" id="KW-1185">Reference proteome</keyword>
<evidence type="ECO:0000313" key="3">
    <source>
        <dbReference type="Proteomes" id="UP000606490"/>
    </source>
</evidence>
<comment type="caution">
    <text evidence="2">The sequence shown here is derived from an EMBL/GenBank/DDBJ whole genome shotgun (WGS) entry which is preliminary data.</text>
</comment>
<name>A0ABS1VAX5_9PROT</name>
<sequence length="110" mass="12193">MRSSDAAKLTRILALLGSDQAGERAAAGLAAHRLITRLGLSWDQVLAPPPPRRSPSRVTDPSAHEALAAAQSRLRQSMRENTELRRQITRLQRRLEVLHQHQPPPAPDDD</sequence>
<organism evidence="2 3">
    <name type="scientific">Belnapia mucosa</name>
    <dbReference type="NCBI Taxonomy" id="2804532"/>
    <lineage>
        <taxon>Bacteria</taxon>
        <taxon>Pseudomonadati</taxon>
        <taxon>Pseudomonadota</taxon>
        <taxon>Alphaproteobacteria</taxon>
        <taxon>Acetobacterales</taxon>
        <taxon>Roseomonadaceae</taxon>
        <taxon>Belnapia</taxon>
    </lineage>
</organism>
<evidence type="ECO:0000256" key="1">
    <source>
        <dbReference type="SAM" id="MobiDB-lite"/>
    </source>
</evidence>
<dbReference type="RefSeq" id="WP_202828536.1">
    <property type="nucleotide sequence ID" value="NZ_JAEUXJ010000019.1"/>
</dbReference>
<evidence type="ECO:0000313" key="2">
    <source>
        <dbReference type="EMBL" id="MBL6458795.1"/>
    </source>
</evidence>
<feature type="region of interest" description="Disordered" evidence="1">
    <location>
        <begin position="44"/>
        <end position="84"/>
    </location>
</feature>
<proteinExistence type="predicted"/>
<protein>
    <submittedName>
        <fullName evidence="2">Uncharacterized protein</fullName>
    </submittedName>
</protein>
<accession>A0ABS1VAX5</accession>
<dbReference type="Proteomes" id="UP000606490">
    <property type="component" value="Unassembled WGS sequence"/>
</dbReference>